<organism evidence="1 2">
    <name type="scientific">Pseudaeromonas paramecii</name>
    <dbReference type="NCBI Taxonomy" id="2138166"/>
    <lineage>
        <taxon>Bacteria</taxon>
        <taxon>Pseudomonadati</taxon>
        <taxon>Pseudomonadota</taxon>
        <taxon>Gammaproteobacteria</taxon>
        <taxon>Aeromonadales</taxon>
        <taxon>Aeromonadaceae</taxon>
        <taxon>Pseudaeromonas</taxon>
    </lineage>
</organism>
<dbReference type="Pfam" id="PF04317">
    <property type="entry name" value="DUF463"/>
    <property type="match status" value="1"/>
</dbReference>
<dbReference type="EMBL" id="BAABFC010000001">
    <property type="protein sequence ID" value="GAA4492315.1"/>
    <property type="molecule type" value="Genomic_DNA"/>
</dbReference>
<gene>
    <name evidence="1" type="ORF">GCM10023095_00610</name>
</gene>
<dbReference type="Proteomes" id="UP001501321">
    <property type="component" value="Unassembled WGS sequence"/>
</dbReference>
<dbReference type="InterPro" id="IPR007413">
    <property type="entry name" value="YcjX-like"/>
</dbReference>
<dbReference type="PANTHER" id="PTHR38605:SF1">
    <property type="entry name" value="ATPASE"/>
    <property type="match status" value="1"/>
</dbReference>
<dbReference type="PANTHER" id="PTHR38605">
    <property type="entry name" value="ATPASE-RELATED"/>
    <property type="match status" value="1"/>
</dbReference>
<comment type="caution">
    <text evidence="1">The sequence shown here is derived from an EMBL/GenBank/DDBJ whole genome shotgun (WGS) entry which is preliminary data.</text>
</comment>
<reference evidence="2" key="1">
    <citation type="journal article" date="2019" name="Int. J. Syst. Evol. Microbiol.">
        <title>The Global Catalogue of Microorganisms (GCM) 10K type strain sequencing project: providing services to taxonomists for standard genome sequencing and annotation.</title>
        <authorList>
            <consortium name="The Broad Institute Genomics Platform"/>
            <consortium name="The Broad Institute Genome Sequencing Center for Infectious Disease"/>
            <person name="Wu L."/>
            <person name="Ma J."/>
        </authorList>
    </citation>
    <scope>NUCLEOTIDE SEQUENCE [LARGE SCALE GENOMIC DNA]</scope>
    <source>
        <strain evidence="2">JCM 32226</strain>
    </source>
</reference>
<accession>A0ABP8PWD6</accession>
<dbReference type="PIRSF" id="PIRSF019381">
    <property type="entry name" value="YcjX"/>
    <property type="match status" value="1"/>
</dbReference>
<protein>
    <submittedName>
        <fullName evidence="1">YcjX family protein</fullName>
    </submittedName>
</protein>
<evidence type="ECO:0000313" key="1">
    <source>
        <dbReference type="EMBL" id="GAA4492315.1"/>
    </source>
</evidence>
<name>A0ABP8PWD6_9GAMM</name>
<proteinExistence type="predicted"/>
<keyword evidence="2" id="KW-1185">Reference proteome</keyword>
<evidence type="ECO:0000313" key="2">
    <source>
        <dbReference type="Proteomes" id="UP001501321"/>
    </source>
</evidence>
<sequence length="468" mass="52241">MFDRRPLQALQHQLSTLAERSLDRHVRLAVTGLSRSGKTAFITALVHQLEQAGLQQARLPLWQVCASGRLLGARRVPQQHHHIPSFGYEAGLAALSGEPPAWPAPTRGLSELRLELRYHSRHPLWRHLGGDTSRLFVEIVDYPGEWLLDLPLLQQSYAQWSQQVRKQLAAPELAALAAPWLQLGSALNGTSRYDEALAARLAQAYTDYLHAAKAQLGRQLIQPGRFVLPGEYAGAPVLQFTPWLWPAPEGAPGRESLYAMFEQRFEHYKRHLVAGFYHDHFASFDRQVVLVDCLQPLQQGPAAWDDLAQTLGLLLQSFQYGQSNWWRRLFAPRIDRLLFAASKADHVTPDQHGALQALLESLTQGGRAHARFEGIQVASQVLASVRAGQFHTLTHQGKPLTVIEGTGLDGTPVALFPGDLPIGRPDAAYWQAPIQPLALRPRPWDQTGPMAHLRLDQALEFLLGDKLR</sequence>
<dbReference type="RefSeq" id="WP_345008899.1">
    <property type="nucleotide sequence ID" value="NZ_BAABFC010000001.1"/>
</dbReference>